<feature type="domain" description="AAA+ ATPase" evidence="2">
    <location>
        <begin position="29"/>
        <end position="166"/>
    </location>
</feature>
<evidence type="ECO:0000313" key="4">
    <source>
        <dbReference type="Proteomes" id="UP001501521"/>
    </source>
</evidence>
<name>A0ABP9F013_9ACTN</name>
<dbReference type="Pfam" id="PF13177">
    <property type="entry name" value="DNA_pol3_delta2"/>
    <property type="match status" value="1"/>
</dbReference>
<protein>
    <submittedName>
        <fullName evidence="3">DNA polymerase III subunit delta</fullName>
    </submittedName>
</protein>
<dbReference type="NCBIfam" id="NF005926">
    <property type="entry name" value="PRK07940.1"/>
    <property type="match status" value="1"/>
</dbReference>
<dbReference type="EMBL" id="BAABLV010000008">
    <property type="protein sequence ID" value="GAA4890838.1"/>
    <property type="molecule type" value="Genomic_DNA"/>
</dbReference>
<dbReference type="SUPFAM" id="SSF52540">
    <property type="entry name" value="P-loop containing nucleoside triphosphate hydrolases"/>
    <property type="match status" value="1"/>
</dbReference>
<sequence>MGDVWSELIGQERAVGTLRRAVEGHRHAMTHAWLFVGPPGSGRSNAAKAFAAALQCPRGGCGQCEECRTTLSGAHPDVTLLRTEQLSIGVDEVRALVGRANVAPVKQRHQVVVVEDADRVTERGADALLKGLEEPAPKTVWLLCAPNADDVIVTIRSRCRVIKLATPSDEAVTRLLVERDGVAPALAAHAARAAQGHVGRARMLARSEHARIRRHEILTLPGRLTSVSACLTAAENLVAAAKEEAEQTTSELDAKEMAALQEALGIGGRGTAKPRNAQAAIRDLEEQQKMRAKRLQRDSLDRVLTELTGYYRDVLAAQTAPDVPLVNADLADEIAPVAQRSTPEQTVRALDAILAARTALEGNVAPLLALESMLISLSLARRS</sequence>
<gene>
    <name evidence="3" type="ORF">GCM10025789_04330</name>
</gene>
<dbReference type="Proteomes" id="UP001501521">
    <property type="component" value="Unassembled WGS sequence"/>
</dbReference>
<reference evidence="4" key="1">
    <citation type="journal article" date="2019" name="Int. J. Syst. Evol. Microbiol.">
        <title>The Global Catalogue of Microorganisms (GCM) 10K type strain sequencing project: providing services to taxonomists for standard genome sequencing and annotation.</title>
        <authorList>
            <consortium name="The Broad Institute Genomics Platform"/>
            <consortium name="The Broad Institute Genome Sequencing Center for Infectious Disease"/>
            <person name="Wu L."/>
            <person name="Ma J."/>
        </authorList>
    </citation>
    <scope>NUCLEOTIDE SEQUENCE [LARGE SCALE GENOMIC DNA]</scope>
    <source>
        <strain evidence="4">JCM 19125</strain>
    </source>
</reference>
<dbReference type="SUPFAM" id="SSF48019">
    <property type="entry name" value="post-AAA+ oligomerization domain-like"/>
    <property type="match status" value="1"/>
</dbReference>
<accession>A0ABP9F013</accession>
<proteinExistence type="predicted"/>
<evidence type="ECO:0000313" key="3">
    <source>
        <dbReference type="EMBL" id="GAA4890838.1"/>
    </source>
</evidence>
<dbReference type="InterPro" id="IPR050238">
    <property type="entry name" value="DNA_Rep/Repair_Clamp_Loader"/>
</dbReference>
<keyword evidence="1" id="KW-0175">Coiled coil</keyword>
<dbReference type="Gene3D" id="3.40.50.300">
    <property type="entry name" value="P-loop containing nucleotide triphosphate hydrolases"/>
    <property type="match status" value="1"/>
</dbReference>
<organism evidence="3 4">
    <name type="scientific">Tessaracoccus lubricantis</name>
    <dbReference type="NCBI Taxonomy" id="545543"/>
    <lineage>
        <taxon>Bacteria</taxon>
        <taxon>Bacillati</taxon>
        <taxon>Actinomycetota</taxon>
        <taxon>Actinomycetes</taxon>
        <taxon>Propionibacteriales</taxon>
        <taxon>Propionibacteriaceae</taxon>
        <taxon>Tessaracoccus</taxon>
    </lineage>
</organism>
<dbReference type="SMART" id="SM00382">
    <property type="entry name" value="AAA"/>
    <property type="match status" value="1"/>
</dbReference>
<feature type="coiled-coil region" evidence="1">
    <location>
        <begin position="231"/>
        <end position="258"/>
    </location>
</feature>
<comment type="caution">
    <text evidence="3">The sequence shown here is derived from an EMBL/GenBank/DDBJ whole genome shotgun (WGS) entry which is preliminary data.</text>
</comment>
<dbReference type="PANTHER" id="PTHR11669:SF8">
    <property type="entry name" value="DNA POLYMERASE III SUBUNIT DELTA"/>
    <property type="match status" value="1"/>
</dbReference>
<dbReference type="InterPro" id="IPR027417">
    <property type="entry name" value="P-loop_NTPase"/>
</dbReference>
<evidence type="ECO:0000256" key="1">
    <source>
        <dbReference type="SAM" id="Coils"/>
    </source>
</evidence>
<dbReference type="PANTHER" id="PTHR11669">
    <property type="entry name" value="REPLICATION FACTOR C / DNA POLYMERASE III GAMMA-TAU SUBUNIT"/>
    <property type="match status" value="1"/>
</dbReference>
<keyword evidence="4" id="KW-1185">Reference proteome</keyword>
<dbReference type="InterPro" id="IPR008921">
    <property type="entry name" value="DNA_pol3_clamp-load_cplx_C"/>
</dbReference>
<dbReference type="InterPro" id="IPR003593">
    <property type="entry name" value="AAA+_ATPase"/>
</dbReference>
<dbReference type="RefSeq" id="WP_345578304.1">
    <property type="nucleotide sequence ID" value="NZ_BAABLV010000008.1"/>
</dbReference>
<evidence type="ECO:0000259" key="2">
    <source>
        <dbReference type="SMART" id="SM00382"/>
    </source>
</evidence>